<dbReference type="InterPro" id="IPR027383">
    <property type="entry name" value="Znf_put"/>
</dbReference>
<proteinExistence type="predicted"/>
<sequence length="205" mass="21534">MLSHEEVRAALSARVDGEETGIDDAVVDAHVAQCPQCRAFYREAAALARSFDVPERGLVPPEDLSAAILAGVEDGWRAFAQRRFVFLTLGRVALAACALLWVVWGIALIDDPGAASVRFGVACALVFAAYRPAQIPGIALVVGTMFTFTVGFVVRDAVLGVAPVSTAYVAVLVPTLLALLGTLAVDRGASLTRAWRLLGAEPSAS</sequence>
<reference evidence="2" key="1">
    <citation type="submission" date="2018-01" db="EMBL/GenBank/DDBJ databases">
        <authorList>
            <person name="Li J."/>
        </authorList>
    </citation>
    <scope>NUCLEOTIDE SEQUENCE [LARGE SCALE GENOMIC DNA]</scope>
    <source>
        <strain evidence="2">2184</strain>
    </source>
</reference>
<dbReference type="RefSeq" id="WP_108403667.1">
    <property type="nucleotide sequence ID" value="NZ_CP026948.1"/>
</dbReference>
<evidence type="ECO:0000313" key="1">
    <source>
        <dbReference type="EMBL" id="AWB83679.1"/>
    </source>
</evidence>
<dbReference type="AlphaFoldDB" id="A0A2S0WD34"/>
<accession>A0A2S0WD34</accession>
<gene>
    <name evidence="1" type="ORF">C3E79_03580</name>
</gene>
<name>A0A2S0WD34_9CORY</name>
<dbReference type="Pfam" id="PF13490">
    <property type="entry name" value="zf-HC2"/>
    <property type="match status" value="1"/>
</dbReference>
<protein>
    <submittedName>
        <fullName evidence="1">Uncharacterized protein</fullName>
    </submittedName>
</protein>
<dbReference type="KEGG" id="clia:C3E79_03580"/>
<evidence type="ECO:0000313" key="2">
    <source>
        <dbReference type="Proteomes" id="UP000244754"/>
    </source>
</evidence>
<keyword evidence="2" id="KW-1185">Reference proteome</keyword>
<dbReference type="Proteomes" id="UP000244754">
    <property type="component" value="Chromosome"/>
</dbReference>
<organism evidence="1 2">
    <name type="scientific">Corynebacterium liangguodongii</name>
    <dbReference type="NCBI Taxonomy" id="2079535"/>
    <lineage>
        <taxon>Bacteria</taxon>
        <taxon>Bacillati</taxon>
        <taxon>Actinomycetota</taxon>
        <taxon>Actinomycetes</taxon>
        <taxon>Mycobacteriales</taxon>
        <taxon>Corynebacteriaceae</taxon>
        <taxon>Corynebacterium</taxon>
    </lineage>
</organism>
<dbReference type="EMBL" id="CP026948">
    <property type="protein sequence ID" value="AWB83679.1"/>
    <property type="molecule type" value="Genomic_DNA"/>
</dbReference>
<dbReference type="OrthoDB" id="5197868at2"/>